<name>A0A3N2PZV0_SODAK</name>
<reference evidence="2 3" key="1">
    <citation type="journal article" date="2018" name="Mol. Ecol.">
        <title>The obligate alkalophilic soda-lake fungus Sodiomyces alkalinus has shifted to a protein diet.</title>
        <authorList>
            <person name="Grum-Grzhimaylo A.A."/>
            <person name="Falkoski D.L."/>
            <person name="van den Heuvel J."/>
            <person name="Valero-Jimenez C.A."/>
            <person name="Min B."/>
            <person name="Choi I.G."/>
            <person name="Lipzen A."/>
            <person name="Daum C.G."/>
            <person name="Aanen D.K."/>
            <person name="Tsang A."/>
            <person name="Henrissat B."/>
            <person name="Bilanenko E.N."/>
            <person name="de Vries R.P."/>
            <person name="van Kan J.A.L."/>
            <person name="Grigoriev I.V."/>
            <person name="Debets A.J.M."/>
        </authorList>
    </citation>
    <scope>NUCLEOTIDE SEQUENCE [LARGE SCALE GENOMIC DNA]</scope>
    <source>
        <strain evidence="2 3">F11</strain>
    </source>
</reference>
<dbReference type="Proteomes" id="UP000272025">
    <property type="component" value="Unassembled WGS sequence"/>
</dbReference>
<dbReference type="GeneID" id="39582573"/>
<sequence length="248" mass="27133">MGLLGHTLDPIAFDLWLGLRLLNLAIRHPCPTPTNDAFSSSSLQVTLFPYRNLHSPRYPSSEPFFSAISRHSVSQSPTSSWLALPKTSIRGRNGEFASILIFYPTAGDYISVHCLPPKANIFLFQVIIASKSIITLSHIVHTKDHKRSNKSTMPRYASSKTPVIHHVRDSSVSSSSSTRSSGSISATASSFSGSGASTLREYDASGHSMTTSKRNNVVVINRHEPGYDRDSPKPTYSSGYAGKRKSHQ</sequence>
<gene>
    <name evidence="2" type="ORF">SODALDRAFT_358380</name>
</gene>
<evidence type="ECO:0000256" key="1">
    <source>
        <dbReference type="SAM" id="MobiDB-lite"/>
    </source>
</evidence>
<feature type="region of interest" description="Disordered" evidence="1">
    <location>
        <begin position="144"/>
        <end position="248"/>
    </location>
</feature>
<accession>A0A3N2PZV0</accession>
<protein>
    <submittedName>
        <fullName evidence="2">Uncharacterized protein</fullName>
    </submittedName>
</protein>
<dbReference type="EMBL" id="ML119053">
    <property type="protein sequence ID" value="ROT39956.1"/>
    <property type="molecule type" value="Genomic_DNA"/>
</dbReference>
<feature type="compositionally biased region" description="Low complexity" evidence="1">
    <location>
        <begin position="170"/>
        <end position="198"/>
    </location>
</feature>
<proteinExistence type="predicted"/>
<dbReference type="AlphaFoldDB" id="A0A3N2PZV0"/>
<dbReference type="RefSeq" id="XP_028467762.1">
    <property type="nucleotide sequence ID" value="XM_028614095.1"/>
</dbReference>
<evidence type="ECO:0000313" key="2">
    <source>
        <dbReference type="EMBL" id="ROT39956.1"/>
    </source>
</evidence>
<feature type="compositionally biased region" description="Basic and acidic residues" evidence="1">
    <location>
        <begin position="221"/>
        <end position="232"/>
    </location>
</feature>
<organism evidence="2 3">
    <name type="scientific">Sodiomyces alkalinus (strain CBS 110278 / VKM F-3762 / F11)</name>
    <name type="common">Alkaliphilic filamentous fungus</name>
    <dbReference type="NCBI Taxonomy" id="1314773"/>
    <lineage>
        <taxon>Eukaryota</taxon>
        <taxon>Fungi</taxon>
        <taxon>Dikarya</taxon>
        <taxon>Ascomycota</taxon>
        <taxon>Pezizomycotina</taxon>
        <taxon>Sordariomycetes</taxon>
        <taxon>Hypocreomycetidae</taxon>
        <taxon>Glomerellales</taxon>
        <taxon>Plectosphaerellaceae</taxon>
        <taxon>Sodiomyces</taxon>
    </lineage>
</organism>
<keyword evidence="3" id="KW-1185">Reference proteome</keyword>
<evidence type="ECO:0000313" key="3">
    <source>
        <dbReference type="Proteomes" id="UP000272025"/>
    </source>
</evidence>